<comment type="caution">
    <text evidence="2">The sequence shown here is derived from an EMBL/GenBank/DDBJ whole genome shotgun (WGS) entry which is preliminary data.</text>
</comment>
<proteinExistence type="predicted"/>
<evidence type="ECO:0000313" key="2">
    <source>
        <dbReference type="EMBL" id="MDH2129550.1"/>
    </source>
</evidence>
<dbReference type="Pfam" id="PF02810">
    <property type="entry name" value="SEC-C"/>
    <property type="match status" value="1"/>
</dbReference>
<reference evidence="2" key="1">
    <citation type="submission" date="2022-09" db="EMBL/GenBank/DDBJ databases">
        <title>Intensive care unit water sources are persistently colonized with multi-drug resistant bacteria and are the site of extensive horizontal gene transfer of antibiotic resistance genes.</title>
        <authorList>
            <person name="Diorio-Toth L."/>
        </authorList>
    </citation>
    <scope>NUCLEOTIDE SEQUENCE</scope>
    <source>
        <strain evidence="2">GD03659</strain>
    </source>
</reference>
<dbReference type="EMBL" id="JAOCKX010000001">
    <property type="protein sequence ID" value="MDH2129550.1"/>
    <property type="molecule type" value="Genomic_DNA"/>
</dbReference>
<organism evidence="2 3">
    <name type="scientific">Sphingobium yanoikuyae</name>
    <name type="common">Sphingomonas yanoikuyae</name>
    <dbReference type="NCBI Taxonomy" id="13690"/>
    <lineage>
        <taxon>Bacteria</taxon>
        <taxon>Pseudomonadati</taxon>
        <taxon>Pseudomonadota</taxon>
        <taxon>Alphaproteobacteria</taxon>
        <taxon>Sphingomonadales</taxon>
        <taxon>Sphingomonadaceae</taxon>
        <taxon>Sphingobium</taxon>
    </lineage>
</organism>
<name>A0AA42WQ34_SPHYA</name>
<evidence type="ECO:0000256" key="1">
    <source>
        <dbReference type="SAM" id="MobiDB-lite"/>
    </source>
</evidence>
<dbReference type="Proteomes" id="UP001162318">
    <property type="component" value="Unassembled WGS sequence"/>
</dbReference>
<dbReference type="InterPro" id="IPR004027">
    <property type="entry name" value="SEC_C_motif"/>
</dbReference>
<protein>
    <submittedName>
        <fullName evidence="2">SEC-C metal-binding domain-containing protein</fullName>
    </submittedName>
</protein>
<gene>
    <name evidence="2" type="ORF">N5J77_00320</name>
</gene>
<accession>A0AA42WQ34</accession>
<dbReference type="AlphaFoldDB" id="A0AA42WQ34"/>
<dbReference type="RefSeq" id="WP_279728033.1">
    <property type="nucleotide sequence ID" value="NZ_JAOCLD010000011.1"/>
</dbReference>
<evidence type="ECO:0000313" key="3">
    <source>
        <dbReference type="Proteomes" id="UP001162318"/>
    </source>
</evidence>
<dbReference type="SUPFAM" id="SSF103642">
    <property type="entry name" value="Sec-C motif"/>
    <property type="match status" value="1"/>
</dbReference>
<dbReference type="Gene3D" id="3.10.450.50">
    <property type="match status" value="1"/>
</dbReference>
<feature type="region of interest" description="Disordered" evidence="1">
    <location>
        <begin position="1"/>
        <end position="33"/>
    </location>
</feature>
<sequence length="43" mass="5007">MLHRRRLENDPHRPSSIKRQKIGRNDPCPCGSGRKYKKCCGLN</sequence>
<dbReference type="PANTHER" id="PTHR33747:SF1">
    <property type="entry name" value="ADENYLATE CYCLASE-ASSOCIATED CAP C-TERMINAL DOMAIN-CONTAINING PROTEIN"/>
    <property type="match status" value="1"/>
</dbReference>
<dbReference type="PANTHER" id="PTHR33747">
    <property type="entry name" value="UPF0225 PROTEIN SCO1677"/>
    <property type="match status" value="1"/>
</dbReference>